<dbReference type="GO" id="GO:0016747">
    <property type="term" value="F:acyltransferase activity, transferring groups other than amino-acyl groups"/>
    <property type="evidence" value="ECO:0007669"/>
    <property type="project" value="InterPro"/>
</dbReference>
<dbReference type="RefSeq" id="WP_110823156.1">
    <property type="nucleotide sequence ID" value="NZ_PRLG01000039.1"/>
</dbReference>
<accession>A0A2W0C5D0</accession>
<feature type="domain" description="N-acetyltransferase" evidence="1">
    <location>
        <begin position="1"/>
        <end position="150"/>
    </location>
</feature>
<proteinExistence type="predicted"/>
<evidence type="ECO:0000313" key="2">
    <source>
        <dbReference type="EMBL" id="PYY25312.1"/>
    </source>
</evidence>
<comment type="caution">
    <text evidence="2">The sequence shown here is derived from an EMBL/GenBank/DDBJ whole genome shotgun (WGS) entry which is preliminary data.</text>
</comment>
<dbReference type="AlphaFoldDB" id="A0A2W0C5D0"/>
<organism evidence="2 3">
    <name type="scientific">Paenibacillus illinoisensis</name>
    <dbReference type="NCBI Taxonomy" id="59845"/>
    <lineage>
        <taxon>Bacteria</taxon>
        <taxon>Bacillati</taxon>
        <taxon>Bacillota</taxon>
        <taxon>Bacilli</taxon>
        <taxon>Bacillales</taxon>
        <taxon>Paenibacillaceae</taxon>
        <taxon>Paenibacillus</taxon>
    </lineage>
</organism>
<dbReference type="InterPro" id="IPR016181">
    <property type="entry name" value="Acyl_CoA_acyltransferase"/>
</dbReference>
<dbReference type="PROSITE" id="PS51186">
    <property type="entry name" value="GNAT"/>
    <property type="match status" value="1"/>
</dbReference>
<dbReference type="SUPFAM" id="SSF55729">
    <property type="entry name" value="Acyl-CoA N-acyltransferases (Nat)"/>
    <property type="match status" value="1"/>
</dbReference>
<dbReference type="Proteomes" id="UP000247459">
    <property type="component" value="Unassembled WGS sequence"/>
</dbReference>
<evidence type="ECO:0000259" key="1">
    <source>
        <dbReference type="PROSITE" id="PS51186"/>
    </source>
</evidence>
<dbReference type="CDD" id="cd04301">
    <property type="entry name" value="NAT_SF"/>
    <property type="match status" value="1"/>
</dbReference>
<protein>
    <recommendedName>
        <fullName evidence="1">N-acetyltransferase domain-containing protein</fullName>
    </recommendedName>
</protein>
<dbReference type="OrthoDB" id="6683715at2"/>
<evidence type="ECO:0000313" key="3">
    <source>
        <dbReference type="Proteomes" id="UP000247459"/>
    </source>
</evidence>
<reference evidence="2 3" key="1">
    <citation type="submission" date="2018-01" db="EMBL/GenBank/DDBJ databases">
        <title>Genome sequence of the PGP bacterium Paenibacillus illinoisensis E3.</title>
        <authorList>
            <person name="Rolli E."/>
            <person name="Marasco R."/>
            <person name="Bessem C."/>
            <person name="Michoud G."/>
            <person name="Gaiarsa S."/>
            <person name="Borin S."/>
            <person name="Daffonchio D."/>
        </authorList>
    </citation>
    <scope>NUCLEOTIDE SEQUENCE [LARGE SCALE GENOMIC DNA]</scope>
    <source>
        <strain evidence="2 3">E3</strain>
    </source>
</reference>
<dbReference type="EMBL" id="PRLG01000039">
    <property type="protein sequence ID" value="PYY25312.1"/>
    <property type="molecule type" value="Genomic_DNA"/>
</dbReference>
<dbReference type="InterPro" id="IPR000182">
    <property type="entry name" value="GNAT_dom"/>
</dbReference>
<sequence>MRIDQVFEYEIGVELSEKIQALLIKSFPEVYPVDRVYFKQVPQFRFLAYNDENELVGQVGLDYRVMNLNGKRIRVLGVIDLCVSQNERSQGLGSKLLKEIDAFSIGRNIDFHLLFADNMVLYLKHGYKRVENRVKWLKINDELQMTNGIGHEPISEIMIKEVSEMSWDEGELDLLGYLY</sequence>
<gene>
    <name evidence="2" type="ORF">PIL02S_06906</name>
</gene>
<dbReference type="Pfam" id="PF13527">
    <property type="entry name" value="Acetyltransf_9"/>
    <property type="match status" value="1"/>
</dbReference>
<dbReference type="Gene3D" id="3.40.630.30">
    <property type="match status" value="1"/>
</dbReference>
<name>A0A2W0C5D0_9BACL</name>